<dbReference type="OrthoDB" id="9767864at2"/>
<dbReference type="AlphaFoldDB" id="A0A1H0A2B3"/>
<dbReference type="InterPro" id="IPR052042">
    <property type="entry name" value="Tail_sheath_structural"/>
</dbReference>
<name>A0A1H0A2B3_9PSED</name>
<dbReference type="PANTHER" id="PTHR35861:SF1">
    <property type="entry name" value="PHAGE TAIL SHEATH PROTEIN"/>
    <property type="match status" value="1"/>
</dbReference>
<evidence type="ECO:0000256" key="1">
    <source>
        <dbReference type="ARBA" id="ARBA00008005"/>
    </source>
</evidence>
<evidence type="ECO:0000313" key="4">
    <source>
        <dbReference type="Proteomes" id="UP000242957"/>
    </source>
</evidence>
<evidence type="ECO:0000313" key="3">
    <source>
        <dbReference type="EMBL" id="SDN27341.1"/>
    </source>
</evidence>
<organism evidence="3 4">
    <name type="scientific">Pseudomonas jinjuensis</name>
    <dbReference type="NCBI Taxonomy" id="198616"/>
    <lineage>
        <taxon>Bacteria</taxon>
        <taxon>Pseudomonadati</taxon>
        <taxon>Pseudomonadota</taxon>
        <taxon>Gammaproteobacteria</taxon>
        <taxon>Pseudomonadales</taxon>
        <taxon>Pseudomonadaceae</taxon>
        <taxon>Pseudomonas</taxon>
    </lineage>
</organism>
<dbReference type="Pfam" id="PF17482">
    <property type="entry name" value="Phage_sheath_1C"/>
    <property type="match status" value="1"/>
</dbReference>
<accession>A0A1H0A2B3</accession>
<dbReference type="STRING" id="198616.SAMN05216193_10252"/>
<gene>
    <name evidence="3" type="ORF">SAMN05216193_10252</name>
</gene>
<dbReference type="RefSeq" id="WP_084309831.1">
    <property type="nucleotide sequence ID" value="NZ_FNIJ01000002.1"/>
</dbReference>
<reference evidence="4" key="1">
    <citation type="submission" date="2016-10" db="EMBL/GenBank/DDBJ databases">
        <authorList>
            <person name="Varghese N."/>
            <person name="Submissions S."/>
        </authorList>
    </citation>
    <scope>NUCLEOTIDE SEQUENCE [LARGE SCALE GENOMIC DNA]</scope>
    <source>
        <strain evidence="4">JCM 21621</strain>
    </source>
</reference>
<dbReference type="PANTHER" id="PTHR35861">
    <property type="match status" value="1"/>
</dbReference>
<evidence type="ECO:0000259" key="2">
    <source>
        <dbReference type="Pfam" id="PF17482"/>
    </source>
</evidence>
<dbReference type="InterPro" id="IPR020287">
    <property type="entry name" value="Tail_sheath_C"/>
</dbReference>
<comment type="similarity">
    <text evidence="1">Belongs to the myoviridae tail sheath protein family.</text>
</comment>
<dbReference type="Gene3D" id="3.40.50.11780">
    <property type="match status" value="1"/>
</dbReference>
<dbReference type="EMBL" id="FNIJ01000002">
    <property type="protein sequence ID" value="SDN27341.1"/>
    <property type="molecule type" value="Genomic_DNA"/>
</dbReference>
<feature type="domain" description="Tail sheath protein C-terminal" evidence="2">
    <location>
        <begin position="377"/>
        <end position="481"/>
    </location>
</feature>
<keyword evidence="4" id="KW-1185">Reference proteome</keyword>
<proteinExistence type="inferred from homology"/>
<protein>
    <recommendedName>
        <fullName evidence="2">Tail sheath protein C-terminal domain-containing protein</fullName>
    </recommendedName>
</protein>
<sequence>MPSYSTPGVYVEEIPVFPPSVAPVATAIPAFIGYTEKAVGKQGEDLTKTAVRLTSLLEYEAYFGKPPVQDMAISVSKRVTAGGRLLGVALSWTAKPSLPTQFLHYAMQLYFANGGGPCYVYSVGGYGNATKGAFTDAITALEAVDEPTLLVFPDAVKLANDGDYGSVVDAALTSCNKTQDRFTIADVRNAVAGGTDDNAKVTANFRARVTKNTVEFLKYGAAYFPYVNTNVPFASADANVTLTAFDVVTVADDGKETSAAVPNAAGKKLDDATLDIKGKETAVYSAIQAFIGEAYVTLPPSGAIAGVYAQVDRTRGVWKAPANVGLSLVIGPAVNATNDLQDGLNIDATTGKSVNVIRAFFGKGSLVWGGRTLAGNDNEWRYINVRRFANFVEESVRKAVGVFVFEPNDANTWVKTRTMIENFLINQWRDGALMGAKPEQAFRVVVGLGQTMSADDILNGLMIVEVHLAIVRPAEFIVLRFMQKMPEA</sequence>
<dbReference type="Proteomes" id="UP000242957">
    <property type="component" value="Unassembled WGS sequence"/>
</dbReference>